<feature type="compositionally biased region" description="Basic and acidic residues" evidence="2">
    <location>
        <begin position="154"/>
        <end position="163"/>
    </location>
</feature>
<dbReference type="PANTHER" id="PTHR48034">
    <property type="entry name" value="TRANSFORMER-2 SEX-DETERMINING PROTEIN-RELATED"/>
    <property type="match status" value="1"/>
</dbReference>
<dbReference type="InterPro" id="IPR035979">
    <property type="entry name" value="RBD_domain_sf"/>
</dbReference>
<evidence type="ECO:0000313" key="4">
    <source>
        <dbReference type="EMBL" id="KAG5175678.1"/>
    </source>
</evidence>
<dbReference type="Pfam" id="PF00076">
    <property type="entry name" value="RRM_1"/>
    <property type="match status" value="1"/>
</dbReference>
<dbReference type="GO" id="GO:0003723">
    <property type="term" value="F:RNA binding"/>
    <property type="evidence" value="ECO:0007669"/>
    <property type="project" value="UniProtKB-UniRule"/>
</dbReference>
<dbReference type="SMART" id="SM00360">
    <property type="entry name" value="RRM"/>
    <property type="match status" value="1"/>
</dbReference>
<keyword evidence="1" id="KW-0694">RNA-binding</keyword>
<evidence type="ECO:0000259" key="3">
    <source>
        <dbReference type="PROSITE" id="PS50102"/>
    </source>
</evidence>
<dbReference type="EMBL" id="JAFCMP010000547">
    <property type="protein sequence ID" value="KAG5175678.1"/>
    <property type="molecule type" value="Genomic_DNA"/>
</dbReference>
<evidence type="ECO:0000256" key="1">
    <source>
        <dbReference type="PROSITE-ProRule" id="PRU00176"/>
    </source>
</evidence>
<reference evidence="4" key="1">
    <citation type="submission" date="2021-02" db="EMBL/GenBank/DDBJ databases">
        <title>First Annotated Genome of the Yellow-green Alga Tribonema minus.</title>
        <authorList>
            <person name="Mahan K.M."/>
        </authorList>
    </citation>
    <scope>NUCLEOTIDE SEQUENCE</scope>
    <source>
        <strain evidence="4">UTEX B ZZ1240</strain>
    </source>
</reference>
<dbReference type="InterPro" id="IPR050441">
    <property type="entry name" value="RBM"/>
</dbReference>
<feature type="region of interest" description="Disordered" evidence="2">
    <location>
        <begin position="84"/>
        <end position="178"/>
    </location>
</feature>
<organism evidence="4 5">
    <name type="scientific">Tribonema minus</name>
    <dbReference type="NCBI Taxonomy" id="303371"/>
    <lineage>
        <taxon>Eukaryota</taxon>
        <taxon>Sar</taxon>
        <taxon>Stramenopiles</taxon>
        <taxon>Ochrophyta</taxon>
        <taxon>PX clade</taxon>
        <taxon>Xanthophyceae</taxon>
        <taxon>Tribonematales</taxon>
        <taxon>Tribonemataceae</taxon>
        <taxon>Tribonema</taxon>
    </lineage>
</organism>
<feature type="compositionally biased region" description="Basic residues" evidence="2">
    <location>
        <begin position="125"/>
        <end position="145"/>
    </location>
</feature>
<feature type="domain" description="RRM" evidence="3">
    <location>
        <begin position="11"/>
        <end position="89"/>
    </location>
</feature>
<proteinExistence type="predicted"/>
<accession>A0A835YJN0</accession>
<dbReference type="InterPro" id="IPR012677">
    <property type="entry name" value="Nucleotide-bd_a/b_plait_sf"/>
</dbReference>
<dbReference type="SUPFAM" id="SSF54928">
    <property type="entry name" value="RNA-binding domain, RBD"/>
    <property type="match status" value="1"/>
</dbReference>
<evidence type="ECO:0000256" key="2">
    <source>
        <dbReference type="SAM" id="MobiDB-lite"/>
    </source>
</evidence>
<name>A0A835YJN0_9STRA</name>
<keyword evidence="5" id="KW-1185">Reference proteome</keyword>
<protein>
    <recommendedName>
        <fullName evidence="3">RRM domain-containing protein</fullName>
    </recommendedName>
</protein>
<feature type="compositionally biased region" description="Basic residues" evidence="2">
    <location>
        <begin position="167"/>
        <end position="178"/>
    </location>
</feature>
<dbReference type="CDD" id="cd12311">
    <property type="entry name" value="RRM_SRSF2_SRSF8"/>
    <property type="match status" value="1"/>
</dbReference>
<dbReference type="OrthoDB" id="439808at2759"/>
<dbReference type="Gene3D" id="3.30.70.330">
    <property type="match status" value="1"/>
</dbReference>
<gene>
    <name evidence="4" type="ORF">JKP88DRAFT_216645</name>
</gene>
<comment type="caution">
    <text evidence="4">The sequence shown here is derived from an EMBL/GenBank/DDBJ whole genome shotgun (WGS) entry which is preliminary data.</text>
</comment>
<dbReference type="Proteomes" id="UP000664859">
    <property type="component" value="Unassembled WGS sequence"/>
</dbReference>
<dbReference type="AlphaFoldDB" id="A0A835YJN0"/>
<feature type="compositionally biased region" description="Basic and acidic residues" evidence="2">
    <location>
        <begin position="88"/>
        <end position="98"/>
    </location>
</feature>
<evidence type="ECO:0000313" key="5">
    <source>
        <dbReference type="Proteomes" id="UP000664859"/>
    </source>
</evidence>
<sequence>MSRGVDTSNMITLKVDNISFRATAEDVRDAFAKFGEIGDVYIPRERATGQMRGFAFVRFMDKRDAEDALHRMDGQDLDGRVLRIQFAMERRPRGDDSRSGGGGGYDRGGDRDRGYGRSSGGGYRSSRRSRSRSRSPPRRERRRSPSRSPPPRRSSRDRSRDRSPPPARRRSRSRSRSP</sequence>
<dbReference type="PROSITE" id="PS50102">
    <property type="entry name" value="RRM"/>
    <property type="match status" value="1"/>
</dbReference>
<dbReference type="InterPro" id="IPR000504">
    <property type="entry name" value="RRM_dom"/>
</dbReference>